<reference evidence="4" key="1">
    <citation type="submission" date="2025-08" db="UniProtKB">
        <authorList>
            <consortium name="RefSeq"/>
        </authorList>
    </citation>
    <scope>IDENTIFICATION</scope>
</reference>
<dbReference type="STRING" id="4432.A0A1U8Q6U6"/>
<dbReference type="SUPFAM" id="SSF57889">
    <property type="entry name" value="Cysteine-rich domain"/>
    <property type="match status" value="1"/>
</dbReference>
<organism evidence="3 4">
    <name type="scientific">Nelumbo nucifera</name>
    <name type="common">Sacred lotus</name>
    <dbReference type="NCBI Taxonomy" id="4432"/>
    <lineage>
        <taxon>Eukaryota</taxon>
        <taxon>Viridiplantae</taxon>
        <taxon>Streptophyta</taxon>
        <taxon>Embryophyta</taxon>
        <taxon>Tracheophyta</taxon>
        <taxon>Spermatophyta</taxon>
        <taxon>Magnoliopsida</taxon>
        <taxon>Proteales</taxon>
        <taxon>Nelumbonaceae</taxon>
        <taxon>Nelumbo</taxon>
    </lineage>
</organism>
<evidence type="ECO:0000256" key="1">
    <source>
        <dbReference type="ARBA" id="ARBA00022737"/>
    </source>
</evidence>
<proteinExistence type="predicted"/>
<dbReference type="RefSeq" id="XP_019054317.1">
    <property type="nucleotide sequence ID" value="XM_019198772.1"/>
</dbReference>
<dbReference type="Proteomes" id="UP000189703">
    <property type="component" value="Unplaced"/>
</dbReference>
<dbReference type="Pfam" id="PF03107">
    <property type="entry name" value="C1_2"/>
    <property type="match status" value="1"/>
</dbReference>
<name>A0A1U8Q6U6_NELNU</name>
<dbReference type="InterPro" id="IPR046349">
    <property type="entry name" value="C1-like_sf"/>
</dbReference>
<dbReference type="KEGG" id="nnu:104603610"/>
<feature type="domain" description="DC1" evidence="2">
    <location>
        <begin position="63"/>
        <end position="110"/>
    </location>
</feature>
<dbReference type="InterPro" id="IPR004146">
    <property type="entry name" value="DC1"/>
</dbReference>
<keyword evidence="3" id="KW-1185">Reference proteome</keyword>
<evidence type="ECO:0000313" key="4">
    <source>
        <dbReference type="RefSeq" id="XP_019054317.1"/>
    </source>
</evidence>
<evidence type="ECO:0000259" key="2">
    <source>
        <dbReference type="Pfam" id="PF03107"/>
    </source>
</evidence>
<dbReference type="GeneID" id="104603610"/>
<sequence>MNCSVHGDGLLIKSLDMQLVVWIRLVDQKFGTIENTLEVSNCFCNYYLHQKCLNVERSMEHPAHPKHPLTLLPMPTYPPGAFLCSACREDGSSFSLSCAHCEFDLHVQCASLPQTAVHEAHPLTHTLYLSLSITQTQRLVVPLC</sequence>
<dbReference type="PANTHER" id="PTHR46288:SF68">
    <property type="entry name" value="DC1 DOMAIN-CONTAINING PROTEIN"/>
    <property type="match status" value="1"/>
</dbReference>
<protein>
    <submittedName>
        <fullName evidence="4">Uncharacterized protein LOC104603610</fullName>
    </submittedName>
</protein>
<gene>
    <name evidence="4" type="primary">LOC104603610</name>
</gene>
<dbReference type="InParanoid" id="A0A1U8Q6U6"/>
<dbReference type="PANTHER" id="PTHR46288">
    <property type="entry name" value="PHORBOL-ESTER/DAG-TYPE DOMAIN-CONTAINING PROTEIN"/>
    <property type="match status" value="1"/>
</dbReference>
<dbReference type="AlphaFoldDB" id="A0A1U8Q6U6"/>
<keyword evidence="1" id="KW-0677">Repeat</keyword>
<accession>A0A1U8Q6U6</accession>
<evidence type="ECO:0000313" key="3">
    <source>
        <dbReference type="Proteomes" id="UP000189703"/>
    </source>
</evidence>
<dbReference type="OrthoDB" id="1036688at2759"/>